<evidence type="ECO:0000256" key="1">
    <source>
        <dbReference type="PROSITE-ProRule" id="PRU00024"/>
    </source>
</evidence>
<dbReference type="CDD" id="cd19756">
    <property type="entry name" value="Bbox2"/>
    <property type="match status" value="1"/>
</dbReference>
<keyword evidence="1" id="KW-0862">Zinc</keyword>
<protein>
    <recommendedName>
        <fullName evidence="4">B box-type domain-containing protein</fullName>
    </recommendedName>
</protein>
<evidence type="ECO:0000256" key="2">
    <source>
        <dbReference type="SAM" id="Coils"/>
    </source>
</evidence>
<evidence type="ECO:0000256" key="3">
    <source>
        <dbReference type="SAM" id="MobiDB-lite"/>
    </source>
</evidence>
<keyword evidence="1" id="KW-0863">Zinc-finger</keyword>
<keyword evidence="6" id="KW-1185">Reference proteome</keyword>
<dbReference type="Gene3D" id="3.30.160.60">
    <property type="entry name" value="Classic Zinc Finger"/>
    <property type="match status" value="1"/>
</dbReference>
<dbReference type="InterPro" id="IPR047153">
    <property type="entry name" value="TRIM45/56/19-like"/>
</dbReference>
<dbReference type="Gene3D" id="2.120.10.30">
    <property type="entry name" value="TolB, C-terminal domain"/>
    <property type="match status" value="1"/>
</dbReference>
<gene>
    <name evidence="5" type="ORF">FSP39_020296</name>
</gene>
<dbReference type="SMART" id="SM00336">
    <property type="entry name" value="BBOX"/>
    <property type="match status" value="2"/>
</dbReference>
<feature type="domain" description="B box-type" evidence="4">
    <location>
        <begin position="72"/>
        <end position="113"/>
    </location>
</feature>
<dbReference type="PANTHER" id="PTHR25462">
    <property type="entry name" value="BONUS, ISOFORM C-RELATED"/>
    <property type="match status" value="1"/>
</dbReference>
<evidence type="ECO:0000313" key="5">
    <source>
        <dbReference type="EMBL" id="KAK3091504.1"/>
    </source>
</evidence>
<name>A0AA88Y2P3_PINIB</name>
<reference evidence="5" key="1">
    <citation type="submission" date="2019-08" db="EMBL/GenBank/DDBJ databases">
        <title>The improved chromosome-level genome for the pearl oyster Pinctada fucata martensii using PacBio sequencing and Hi-C.</title>
        <authorList>
            <person name="Zheng Z."/>
        </authorList>
    </citation>
    <scope>NUCLEOTIDE SEQUENCE</scope>
    <source>
        <strain evidence="5">ZZ-2019</strain>
        <tissue evidence="5">Adductor muscle</tissue>
    </source>
</reference>
<dbReference type="GO" id="GO:0008270">
    <property type="term" value="F:zinc ion binding"/>
    <property type="evidence" value="ECO:0007669"/>
    <property type="project" value="UniProtKB-KW"/>
</dbReference>
<feature type="region of interest" description="Disordered" evidence="3">
    <location>
        <begin position="282"/>
        <end position="307"/>
    </location>
</feature>
<proteinExistence type="predicted"/>
<accession>A0AA88Y2P3</accession>
<keyword evidence="2" id="KW-0175">Coiled coil</keyword>
<dbReference type="Proteomes" id="UP001186944">
    <property type="component" value="Unassembled WGS sequence"/>
</dbReference>
<dbReference type="EMBL" id="VSWD01000010">
    <property type="protein sequence ID" value="KAK3091504.1"/>
    <property type="molecule type" value="Genomic_DNA"/>
</dbReference>
<dbReference type="Pfam" id="PF00643">
    <property type="entry name" value="zf-B_box"/>
    <property type="match status" value="1"/>
</dbReference>
<comment type="caution">
    <text evidence="5">The sequence shown here is derived from an EMBL/GenBank/DDBJ whole genome shotgun (WGS) entry which is preliminary data.</text>
</comment>
<dbReference type="AlphaFoldDB" id="A0AA88Y2P3"/>
<dbReference type="PROSITE" id="PS50119">
    <property type="entry name" value="ZF_BBOX"/>
    <property type="match status" value="2"/>
</dbReference>
<dbReference type="InterPro" id="IPR011042">
    <property type="entry name" value="6-blade_b-propeller_TolB-like"/>
</dbReference>
<evidence type="ECO:0000259" key="4">
    <source>
        <dbReference type="PROSITE" id="PS50119"/>
    </source>
</evidence>
<keyword evidence="1" id="KW-0479">Metal-binding</keyword>
<dbReference type="SUPFAM" id="SSF101898">
    <property type="entry name" value="NHL repeat"/>
    <property type="match status" value="1"/>
</dbReference>
<dbReference type="CDD" id="cd19757">
    <property type="entry name" value="Bbox1"/>
    <property type="match status" value="1"/>
</dbReference>
<dbReference type="InterPro" id="IPR000315">
    <property type="entry name" value="Znf_B-box"/>
</dbReference>
<organism evidence="5 6">
    <name type="scientific">Pinctada imbricata</name>
    <name type="common">Atlantic pearl-oyster</name>
    <name type="synonym">Pinctada martensii</name>
    <dbReference type="NCBI Taxonomy" id="66713"/>
    <lineage>
        <taxon>Eukaryota</taxon>
        <taxon>Metazoa</taxon>
        <taxon>Spiralia</taxon>
        <taxon>Lophotrochozoa</taxon>
        <taxon>Mollusca</taxon>
        <taxon>Bivalvia</taxon>
        <taxon>Autobranchia</taxon>
        <taxon>Pteriomorphia</taxon>
        <taxon>Pterioida</taxon>
        <taxon>Pterioidea</taxon>
        <taxon>Pteriidae</taxon>
        <taxon>Pinctada</taxon>
    </lineage>
</organism>
<dbReference type="SUPFAM" id="SSF57845">
    <property type="entry name" value="B-box zinc-binding domain"/>
    <property type="match status" value="1"/>
</dbReference>
<dbReference type="PANTHER" id="PTHR25462:SF296">
    <property type="entry name" value="MEIOTIC P26, ISOFORM F"/>
    <property type="match status" value="1"/>
</dbReference>
<evidence type="ECO:0000313" key="6">
    <source>
        <dbReference type="Proteomes" id="UP001186944"/>
    </source>
</evidence>
<sequence>MAEGFSPPLQFPQMTVECEKCSADVDVTWFCKNCPASLCNNCKEDHSRDKLMRKHEVVPRSGSVLRSHGSWKVRESCKIHKNSDLITYCNDCKEPCCIDCMEEKHHRHAFTKLDTKYFEAESRLNSLVDDLSKSTILTIQNKISRLKQNIETCNENFNLVNTELNTAENKIMTTVAESFKKLRKNLSVKQKELVSKREDRIKRCGHQMNEIESFIASTEQKIRTGGLELIEYFPTLPILRSFHSDITTPVPCFELNEAILNECETNIGLLCFQDRKSDSSHESLHNVSVSNKEKNDESVETDKEEVSVSGITEEKIDSFKTPITIWSIEPVGDDTAWIASIDSDTIYLYDIRGKEIRSVKMKGQRGFFKKANKTEIYDMAVQSNGDIVVSCRDEKVRRVSVSGKITSLINTAPFIPFGVCLTDKEEIVVCMAGEKDKNHVAVYTPDGKSKVREITARDRNNKQLFTVPLCVIINEGQITVLNGEDNVQNQGDNVVSVDQHSGKVIWMYDGSQATLKENFDPSGMCKDKFSNILVTDGVNQCIHYINNRGSLLSIIMVKDYGLEYPIGICVDSQSGYIWCGGDHDEVGDVLILKYLR</sequence>
<feature type="coiled-coil region" evidence="2">
    <location>
        <begin position="136"/>
        <end position="170"/>
    </location>
</feature>
<feature type="domain" description="B box-type" evidence="4">
    <location>
        <begin position="13"/>
        <end position="60"/>
    </location>
</feature>
<feature type="compositionally biased region" description="Basic and acidic residues" evidence="3">
    <location>
        <begin position="291"/>
        <end position="307"/>
    </location>
</feature>